<dbReference type="GeneID" id="24135317"/>
<reference evidence="1 2" key="1">
    <citation type="journal article" date="2013" name="PLoS Genet.">
        <title>Distinctive expansion of potential virulence genes in the genome of the oomycete fish pathogen Saprolegnia parasitica.</title>
        <authorList>
            <person name="Jiang R.H."/>
            <person name="de Bruijn I."/>
            <person name="Haas B.J."/>
            <person name="Belmonte R."/>
            <person name="Lobach L."/>
            <person name="Christie J."/>
            <person name="van den Ackerveken G."/>
            <person name="Bottin A."/>
            <person name="Bulone V."/>
            <person name="Diaz-Moreno S.M."/>
            <person name="Dumas B."/>
            <person name="Fan L."/>
            <person name="Gaulin E."/>
            <person name="Govers F."/>
            <person name="Grenville-Briggs L.J."/>
            <person name="Horner N.R."/>
            <person name="Levin J.Z."/>
            <person name="Mammella M."/>
            <person name="Meijer H.J."/>
            <person name="Morris P."/>
            <person name="Nusbaum C."/>
            <person name="Oome S."/>
            <person name="Phillips A.J."/>
            <person name="van Rooyen D."/>
            <person name="Rzeszutek E."/>
            <person name="Saraiva M."/>
            <person name="Secombes C.J."/>
            <person name="Seidl M.F."/>
            <person name="Snel B."/>
            <person name="Stassen J.H."/>
            <person name="Sykes S."/>
            <person name="Tripathy S."/>
            <person name="van den Berg H."/>
            <person name="Vega-Arreguin J.C."/>
            <person name="Wawra S."/>
            <person name="Young S.K."/>
            <person name="Zeng Q."/>
            <person name="Dieguez-Uribeondo J."/>
            <person name="Russ C."/>
            <person name="Tyler B.M."/>
            <person name="van West P."/>
        </authorList>
    </citation>
    <scope>NUCLEOTIDE SEQUENCE [LARGE SCALE GENOMIC DNA]</scope>
    <source>
        <strain evidence="1 2">CBS 223.65</strain>
    </source>
</reference>
<sequence>MSDNDLDAYYKDIMYLLEFPKAASMTRVFTAKDEAAVRGLPAWDLSRYLGQDTTTIVAASDLAFDTSAFDAFVNATLVKRVKTALAPEGPFHAALAHVAFDAVGDMNTFEVTHRPLGTFGT</sequence>
<name>A0A067BTR4_SAPPC</name>
<feature type="non-terminal residue" evidence="1">
    <location>
        <position position="121"/>
    </location>
</feature>
<accession>A0A067BTR4</accession>
<protein>
    <submittedName>
        <fullName evidence="1">Uncharacterized protein</fullName>
    </submittedName>
</protein>
<dbReference type="Proteomes" id="UP000030745">
    <property type="component" value="Unassembled WGS sequence"/>
</dbReference>
<dbReference type="KEGG" id="spar:SPRG_13438"/>
<dbReference type="AlphaFoldDB" id="A0A067BTR4"/>
<evidence type="ECO:0000313" key="2">
    <source>
        <dbReference type="Proteomes" id="UP000030745"/>
    </source>
</evidence>
<organism evidence="1 2">
    <name type="scientific">Saprolegnia parasitica (strain CBS 223.65)</name>
    <dbReference type="NCBI Taxonomy" id="695850"/>
    <lineage>
        <taxon>Eukaryota</taxon>
        <taxon>Sar</taxon>
        <taxon>Stramenopiles</taxon>
        <taxon>Oomycota</taxon>
        <taxon>Saprolegniomycetes</taxon>
        <taxon>Saprolegniales</taxon>
        <taxon>Saprolegniaceae</taxon>
        <taxon>Saprolegnia</taxon>
    </lineage>
</organism>
<dbReference type="VEuPathDB" id="FungiDB:SPRG_13438"/>
<dbReference type="OrthoDB" id="10445535at2759"/>
<gene>
    <name evidence="1" type="ORF">SPRG_13438</name>
</gene>
<keyword evidence="2" id="KW-1185">Reference proteome</keyword>
<proteinExistence type="predicted"/>
<evidence type="ECO:0000313" key="1">
    <source>
        <dbReference type="EMBL" id="KDO20185.1"/>
    </source>
</evidence>
<dbReference type="RefSeq" id="XP_012209073.1">
    <property type="nucleotide sequence ID" value="XM_012353683.1"/>
</dbReference>
<dbReference type="EMBL" id="KK583319">
    <property type="protein sequence ID" value="KDO20185.1"/>
    <property type="molecule type" value="Genomic_DNA"/>
</dbReference>